<name>A0A0A9BB90_ARUDO</name>
<dbReference type="EMBL" id="GBRH01239405">
    <property type="protein sequence ID" value="JAD58490.1"/>
    <property type="molecule type" value="Transcribed_RNA"/>
</dbReference>
<organism evidence="1">
    <name type="scientific">Arundo donax</name>
    <name type="common">Giant reed</name>
    <name type="synonym">Donax arundinaceus</name>
    <dbReference type="NCBI Taxonomy" id="35708"/>
    <lineage>
        <taxon>Eukaryota</taxon>
        <taxon>Viridiplantae</taxon>
        <taxon>Streptophyta</taxon>
        <taxon>Embryophyta</taxon>
        <taxon>Tracheophyta</taxon>
        <taxon>Spermatophyta</taxon>
        <taxon>Magnoliopsida</taxon>
        <taxon>Liliopsida</taxon>
        <taxon>Poales</taxon>
        <taxon>Poaceae</taxon>
        <taxon>PACMAD clade</taxon>
        <taxon>Arundinoideae</taxon>
        <taxon>Arundineae</taxon>
        <taxon>Arundo</taxon>
    </lineage>
</organism>
<accession>A0A0A9BB90</accession>
<reference evidence="1" key="1">
    <citation type="submission" date="2014-09" db="EMBL/GenBank/DDBJ databases">
        <authorList>
            <person name="Magalhaes I.L.F."/>
            <person name="Oliveira U."/>
            <person name="Santos F.R."/>
            <person name="Vidigal T.H.D.A."/>
            <person name="Brescovit A.D."/>
            <person name="Santos A.J."/>
        </authorList>
    </citation>
    <scope>NUCLEOTIDE SEQUENCE</scope>
    <source>
        <tissue evidence="1">Shoot tissue taken approximately 20 cm above the soil surface</tissue>
    </source>
</reference>
<evidence type="ECO:0000313" key="1">
    <source>
        <dbReference type="EMBL" id="JAD58490.1"/>
    </source>
</evidence>
<sequence length="33" mass="3181">MGLTWSTLVAGSKLTQRLGGLAGSSAPSSMASG</sequence>
<dbReference type="AlphaFoldDB" id="A0A0A9BB90"/>
<protein>
    <submittedName>
        <fullName evidence="1">Uncharacterized protein</fullName>
    </submittedName>
</protein>
<proteinExistence type="predicted"/>
<reference evidence="1" key="2">
    <citation type="journal article" date="2015" name="Data Brief">
        <title>Shoot transcriptome of the giant reed, Arundo donax.</title>
        <authorList>
            <person name="Barrero R.A."/>
            <person name="Guerrero F.D."/>
            <person name="Moolhuijzen P."/>
            <person name="Goolsby J.A."/>
            <person name="Tidwell J."/>
            <person name="Bellgard S.E."/>
            <person name="Bellgard M.I."/>
        </authorList>
    </citation>
    <scope>NUCLEOTIDE SEQUENCE</scope>
    <source>
        <tissue evidence="1">Shoot tissue taken approximately 20 cm above the soil surface</tissue>
    </source>
</reference>